<dbReference type="InterPro" id="IPR050469">
    <property type="entry name" value="Diguanylate_Cyclase"/>
</dbReference>
<organism evidence="4 5">
    <name type="scientific">Sinorhizobium glycinis</name>
    <dbReference type="NCBI Taxonomy" id="1472378"/>
    <lineage>
        <taxon>Bacteria</taxon>
        <taxon>Pseudomonadati</taxon>
        <taxon>Pseudomonadota</taxon>
        <taxon>Alphaproteobacteria</taxon>
        <taxon>Hyphomicrobiales</taxon>
        <taxon>Rhizobiaceae</taxon>
        <taxon>Sinorhizobium/Ensifer group</taxon>
        <taxon>Sinorhizobium</taxon>
    </lineage>
</organism>
<evidence type="ECO:0000313" key="4">
    <source>
        <dbReference type="EMBL" id="OAP37820.1"/>
    </source>
</evidence>
<dbReference type="Pfam" id="PF00990">
    <property type="entry name" value="GGDEF"/>
    <property type="match status" value="1"/>
</dbReference>
<proteinExistence type="predicted"/>
<feature type="domain" description="GGDEF" evidence="3">
    <location>
        <begin position="171"/>
        <end position="303"/>
    </location>
</feature>
<comment type="caution">
    <text evidence="4">The sequence shown here is derived from an EMBL/GenBank/DDBJ whole genome shotgun (WGS) entry which is preliminary data.</text>
</comment>
<dbReference type="Gene3D" id="3.30.70.270">
    <property type="match status" value="1"/>
</dbReference>
<protein>
    <recommendedName>
        <fullName evidence="1">diguanylate cyclase</fullName>
        <ecNumber evidence="1">2.7.7.65</ecNumber>
    </recommendedName>
</protein>
<name>A0A178XRC2_9HYPH</name>
<dbReference type="GO" id="GO:0052621">
    <property type="term" value="F:diguanylate cyclase activity"/>
    <property type="evidence" value="ECO:0007669"/>
    <property type="project" value="UniProtKB-EC"/>
</dbReference>
<dbReference type="EC" id="2.7.7.65" evidence="1"/>
<gene>
    <name evidence="4" type="ORF">AU381_13695</name>
</gene>
<dbReference type="RefSeq" id="WP_064243357.1">
    <property type="nucleotide sequence ID" value="NZ_LPUX01000062.1"/>
</dbReference>
<sequence length="316" mass="36360">MTGDYLKALMGLQARSPVLISLYDQHDRLRFANAAFRSTYHVGADESPTWEEIMRRNHAAGRGMVLGTDDIDTWIATALERRGNVPSRTTEAELHDGRSLWVTDTLDEKRWTLSMAVDVTSIREEERKHRKDRDFALRDTPVEELIHVPDRRHTLGKLAEFIRNCAENPQMWGCVAIVDIDYFKAINDRYGPHRADEVLLDFARQMQGFVRRSDCFGRIGGEAFMLILPDTTVSESNLILDRLLEKVRDARPLSNIPEFYYTCSVGLAEYREGDKVSDIYSRANQALHLAKREGRDRVKRYTLPGSDHEFRPDQTS</sequence>
<evidence type="ECO:0000259" key="3">
    <source>
        <dbReference type="PROSITE" id="PS50887"/>
    </source>
</evidence>
<dbReference type="PANTHER" id="PTHR45138">
    <property type="entry name" value="REGULATORY COMPONENTS OF SENSORY TRANSDUCTION SYSTEM"/>
    <property type="match status" value="1"/>
</dbReference>
<dbReference type="STRING" id="1472378.AU381_13695"/>
<evidence type="ECO:0000256" key="1">
    <source>
        <dbReference type="ARBA" id="ARBA00012528"/>
    </source>
</evidence>
<dbReference type="EMBL" id="LPUX01000062">
    <property type="protein sequence ID" value="OAP37820.1"/>
    <property type="molecule type" value="Genomic_DNA"/>
</dbReference>
<dbReference type="Proteomes" id="UP000094025">
    <property type="component" value="Unassembled WGS sequence"/>
</dbReference>
<dbReference type="InterPro" id="IPR000160">
    <property type="entry name" value="GGDEF_dom"/>
</dbReference>
<dbReference type="OrthoDB" id="9812260at2"/>
<dbReference type="AlphaFoldDB" id="A0A178XRC2"/>
<dbReference type="InterPro" id="IPR029787">
    <property type="entry name" value="Nucleotide_cyclase"/>
</dbReference>
<dbReference type="CDD" id="cd01949">
    <property type="entry name" value="GGDEF"/>
    <property type="match status" value="1"/>
</dbReference>
<comment type="catalytic activity">
    <reaction evidence="2">
        <text>2 GTP = 3',3'-c-di-GMP + 2 diphosphate</text>
        <dbReference type="Rhea" id="RHEA:24898"/>
        <dbReference type="ChEBI" id="CHEBI:33019"/>
        <dbReference type="ChEBI" id="CHEBI:37565"/>
        <dbReference type="ChEBI" id="CHEBI:58805"/>
        <dbReference type="EC" id="2.7.7.65"/>
    </reaction>
</comment>
<dbReference type="SUPFAM" id="SSF55073">
    <property type="entry name" value="Nucleotide cyclase"/>
    <property type="match status" value="1"/>
</dbReference>
<evidence type="ECO:0000256" key="2">
    <source>
        <dbReference type="ARBA" id="ARBA00034247"/>
    </source>
</evidence>
<dbReference type="InterPro" id="IPR043128">
    <property type="entry name" value="Rev_trsase/Diguanyl_cyclase"/>
</dbReference>
<dbReference type="SMART" id="SM00267">
    <property type="entry name" value="GGDEF"/>
    <property type="match status" value="1"/>
</dbReference>
<evidence type="ECO:0000313" key="5">
    <source>
        <dbReference type="Proteomes" id="UP000094025"/>
    </source>
</evidence>
<dbReference type="PANTHER" id="PTHR45138:SF9">
    <property type="entry name" value="DIGUANYLATE CYCLASE DGCM-RELATED"/>
    <property type="match status" value="1"/>
</dbReference>
<accession>A0A178XRC2</accession>
<keyword evidence="5" id="KW-1185">Reference proteome</keyword>
<dbReference type="NCBIfam" id="TIGR00254">
    <property type="entry name" value="GGDEF"/>
    <property type="match status" value="1"/>
</dbReference>
<reference evidence="4 5" key="1">
    <citation type="journal article" date="2016" name="Int. J. Syst. Evol. Microbiol.">
        <title>Ensifer glycinis sp. nov., an novel rhizobial species associated with Glycine spp.</title>
        <authorList>
            <person name="Yan H."/>
            <person name="Yan J."/>
            <person name="Sui X.H."/>
            <person name="Wang E.T."/>
            <person name="Chen W.X."/>
            <person name="Zhang X.X."/>
            <person name="Chen W.F."/>
        </authorList>
    </citation>
    <scope>NUCLEOTIDE SEQUENCE [LARGE SCALE GENOMIC DNA]</scope>
    <source>
        <strain evidence="4 5">CCBAU 23380</strain>
    </source>
</reference>
<dbReference type="PROSITE" id="PS50887">
    <property type="entry name" value="GGDEF"/>
    <property type="match status" value="1"/>
</dbReference>